<organism evidence="1 2">
    <name type="scientific">Cryptococcus amylolentus CBS 6273</name>
    <dbReference type="NCBI Taxonomy" id="1296118"/>
    <lineage>
        <taxon>Eukaryota</taxon>
        <taxon>Fungi</taxon>
        <taxon>Dikarya</taxon>
        <taxon>Basidiomycota</taxon>
        <taxon>Agaricomycotina</taxon>
        <taxon>Tremellomycetes</taxon>
        <taxon>Tremellales</taxon>
        <taxon>Cryptococcaceae</taxon>
        <taxon>Cryptococcus</taxon>
    </lineage>
</organism>
<dbReference type="InterPro" id="IPR045293">
    <property type="entry name" value="Complex1_LYR_LYRM2"/>
</dbReference>
<protein>
    <submittedName>
        <fullName evidence="1">Uncharacterized protein</fullName>
    </submittedName>
</protein>
<dbReference type="Proteomes" id="UP000095149">
    <property type="component" value="Unassembled WGS sequence"/>
</dbReference>
<comment type="caution">
    <text evidence="1">The sequence shown here is derived from an EMBL/GenBank/DDBJ whole genome shotgun (WGS) entry which is preliminary data.</text>
</comment>
<gene>
    <name evidence="1" type="ORF">I350_04141</name>
</gene>
<proteinExistence type="predicted"/>
<dbReference type="CDD" id="cd20262">
    <property type="entry name" value="Complex1_LYR_LYRM2"/>
    <property type="match status" value="1"/>
</dbReference>
<evidence type="ECO:0000313" key="2">
    <source>
        <dbReference type="Proteomes" id="UP000095149"/>
    </source>
</evidence>
<evidence type="ECO:0000313" key="1">
    <source>
        <dbReference type="EMBL" id="ODO06782.1"/>
    </source>
</evidence>
<reference evidence="1 2" key="1">
    <citation type="submission" date="2016-06" db="EMBL/GenBank/DDBJ databases">
        <title>Evolution of pathogenesis and genome organization in the Tremellales.</title>
        <authorList>
            <person name="Cuomo C."/>
            <person name="Litvintseva A."/>
            <person name="Heitman J."/>
            <person name="Chen Y."/>
            <person name="Sun S."/>
            <person name="Springer D."/>
            <person name="Dromer F."/>
            <person name="Young S."/>
            <person name="Zeng Q."/>
            <person name="Chapman S."/>
            <person name="Gujja S."/>
            <person name="Saif S."/>
            <person name="Birren B."/>
        </authorList>
    </citation>
    <scope>NUCLEOTIDE SEQUENCE [LARGE SCALE GENOMIC DNA]</scope>
    <source>
        <strain evidence="1 2">CBS 6273</strain>
    </source>
</reference>
<name>A0A1E3K3L3_9TREE</name>
<dbReference type="OrthoDB" id="74240at2759"/>
<dbReference type="AlphaFoldDB" id="A0A1E3K3L3"/>
<sequence>MKNPTLKHFIMRAELLHAYRGAVRSTRPIPDPHTRRETIDFLRADLERLRFEYSLEVLEAHLTSFKRLVKQMAPSFSFSGLHGSGTKLLGQRRSQQSPLMIMSRHGSPFPQPAVVVAGQTKGNHQTLEKTITCAKRRLPFIPFSDPQKVVCSSQVESGEELSGSESVEGFADQGQYRSLIFVPKKDGTVP</sequence>
<dbReference type="EMBL" id="MEKH01000006">
    <property type="protein sequence ID" value="ODO06782.1"/>
    <property type="molecule type" value="Genomic_DNA"/>
</dbReference>
<accession>A0A1E3K3L3</accession>